<dbReference type="SUPFAM" id="SSF101936">
    <property type="entry name" value="DNA-binding pseudobarrel domain"/>
    <property type="match status" value="2"/>
</dbReference>
<comment type="caution">
    <text evidence="7">The sequence shown here is derived from an EMBL/GenBank/DDBJ whole genome shotgun (WGS) entry which is preliminary data.</text>
</comment>
<dbReference type="Proteomes" id="UP000245207">
    <property type="component" value="Unassembled WGS sequence"/>
</dbReference>
<gene>
    <name evidence="7" type="ORF">CTI12_AA157250</name>
</gene>
<keyword evidence="5" id="KW-0539">Nucleus</keyword>
<dbReference type="InterPro" id="IPR015300">
    <property type="entry name" value="DNA-bd_pseudobarrel_sf"/>
</dbReference>
<name>A0A2U1PFY5_ARTAN</name>
<dbReference type="InterPro" id="IPR003340">
    <property type="entry name" value="B3_DNA-bd"/>
</dbReference>
<dbReference type="Pfam" id="PF02362">
    <property type="entry name" value="B3"/>
    <property type="match status" value="2"/>
</dbReference>
<dbReference type="STRING" id="35608.A0A2U1PFY5"/>
<dbReference type="InterPro" id="IPR050655">
    <property type="entry name" value="Plant_B3_domain"/>
</dbReference>
<keyword evidence="2" id="KW-0805">Transcription regulation</keyword>
<evidence type="ECO:0000256" key="2">
    <source>
        <dbReference type="ARBA" id="ARBA00023015"/>
    </source>
</evidence>
<reference evidence="7 8" key="1">
    <citation type="journal article" date="2018" name="Mol. Plant">
        <title>The genome of Artemisia annua provides insight into the evolution of Asteraceae family and artemisinin biosynthesis.</title>
        <authorList>
            <person name="Shen Q."/>
            <person name="Zhang L."/>
            <person name="Liao Z."/>
            <person name="Wang S."/>
            <person name="Yan T."/>
            <person name="Shi P."/>
            <person name="Liu M."/>
            <person name="Fu X."/>
            <person name="Pan Q."/>
            <person name="Wang Y."/>
            <person name="Lv Z."/>
            <person name="Lu X."/>
            <person name="Zhang F."/>
            <person name="Jiang W."/>
            <person name="Ma Y."/>
            <person name="Chen M."/>
            <person name="Hao X."/>
            <person name="Li L."/>
            <person name="Tang Y."/>
            <person name="Lv G."/>
            <person name="Zhou Y."/>
            <person name="Sun X."/>
            <person name="Brodelius P.E."/>
            <person name="Rose J.K.C."/>
            <person name="Tang K."/>
        </authorList>
    </citation>
    <scope>NUCLEOTIDE SEQUENCE [LARGE SCALE GENOMIC DNA]</scope>
    <source>
        <strain evidence="8">cv. Huhao1</strain>
        <tissue evidence="7">Leaf</tissue>
    </source>
</reference>
<evidence type="ECO:0000256" key="4">
    <source>
        <dbReference type="ARBA" id="ARBA00023163"/>
    </source>
</evidence>
<dbReference type="GO" id="GO:0003677">
    <property type="term" value="F:DNA binding"/>
    <property type="evidence" value="ECO:0007669"/>
    <property type="project" value="UniProtKB-KW"/>
</dbReference>
<dbReference type="GO" id="GO:0005634">
    <property type="term" value="C:nucleus"/>
    <property type="evidence" value="ECO:0007669"/>
    <property type="project" value="UniProtKB-SubCell"/>
</dbReference>
<comment type="subcellular location">
    <subcellularLocation>
        <location evidence="1">Nucleus</location>
    </subcellularLocation>
</comment>
<proteinExistence type="predicted"/>
<feature type="domain" description="TF-B3" evidence="6">
    <location>
        <begin position="17"/>
        <end position="97"/>
    </location>
</feature>
<dbReference type="OrthoDB" id="1399306at2759"/>
<evidence type="ECO:0000256" key="1">
    <source>
        <dbReference type="ARBA" id="ARBA00004123"/>
    </source>
</evidence>
<feature type="domain" description="TF-B3" evidence="6">
    <location>
        <begin position="120"/>
        <end position="218"/>
    </location>
</feature>
<dbReference type="EMBL" id="PKPP01001206">
    <property type="protein sequence ID" value="PWA84650.1"/>
    <property type="molecule type" value="Genomic_DNA"/>
</dbReference>
<dbReference type="SMART" id="SM01019">
    <property type="entry name" value="B3"/>
    <property type="match status" value="2"/>
</dbReference>
<keyword evidence="4" id="KW-0804">Transcription</keyword>
<keyword evidence="8" id="KW-1185">Reference proteome</keyword>
<dbReference type="CDD" id="cd10017">
    <property type="entry name" value="B3_DNA"/>
    <property type="match status" value="2"/>
</dbReference>
<keyword evidence="3 7" id="KW-0238">DNA-binding</keyword>
<evidence type="ECO:0000259" key="6">
    <source>
        <dbReference type="PROSITE" id="PS50863"/>
    </source>
</evidence>
<evidence type="ECO:0000313" key="7">
    <source>
        <dbReference type="EMBL" id="PWA84650.1"/>
    </source>
</evidence>
<dbReference type="Gene3D" id="2.40.330.10">
    <property type="entry name" value="DNA-binding pseudobarrel domain"/>
    <property type="match status" value="2"/>
</dbReference>
<dbReference type="PANTHER" id="PTHR31920">
    <property type="entry name" value="B3 DOMAIN-CONTAINING"/>
    <property type="match status" value="1"/>
</dbReference>
<evidence type="ECO:0000313" key="8">
    <source>
        <dbReference type="Proteomes" id="UP000245207"/>
    </source>
</evidence>
<evidence type="ECO:0000256" key="3">
    <source>
        <dbReference type="ARBA" id="ARBA00023125"/>
    </source>
</evidence>
<dbReference type="PANTHER" id="PTHR31920:SF122">
    <property type="entry name" value="B3 DOMAIN-CONTAINING PROTEIN REM23"/>
    <property type="match status" value="1"/>
</dbReference>
<organism evidence="7 8">
    <name type="scientific">Artemisia annua</name>
    <name type="common">Sweet wormwood</name>
    <dbReference type="NCBI Taxonomy" id="35608"/>
    <lineage>
        <taxon>Eukaryota</taxon>
        <taxon>Viridiplantae</taxon>
        <taxon>Streptophyta</taxon>
        <taxon>Embryophyta</taxon>
        <taxon>Tracheophyta</taxon>
        <taxon>Spermatophyta</taxon>
        <taxon>Magnoliopsida</taxon>
        <taxon>eudicotyledons</taxon>
        <taxon>Gunneridae</taxon>
        <taxon>Pentapetalae</taxon>
        <taxon>asterids</taxon>
        <taxon>campanulids</taxon>
        <taxon>Asterales</taxon>
        <taxon>Asteraceae</taxon>
        <taxon>Asteroideae</taxon>
        <taxon>Anthemideae</taxon>
        <taxon>Artemisiinae</taxon>
        <taxon>Artemisia</taxon>
    </lineage>
</organism>
<accession>A0A2U1PFY5</accession>
<protein>
    <submittedName>
        <fullName evidence="7">DNA-binding pseudobarrel domain-containing protein</fullName>
    </submittedName>
</protein>
<evidence type="ECO:0000256" key="5">
    <source>
        <dbReference type="ARBA" id="ARBA00023242"/>
    </source>
</evidence>
<sequence length="253" mass="28778">MAPSCFKILLDPASPHLPLPSAFVMMYLKNNIPNNPIIRSANGGYVWKVKIKKIGESYCFENGWSKVAKDAQLGLADFLIFELVNESTFKMKIYTPNGCEKFLTSRNHVEHKSDDHDGDDPFFMSIISKSHKAILRLPENFVGLPGIDREGTIMMKNLAGKEWRMGIRLDTSFWTERYYLSTGWCNFRQHNKLSEGDKCVFKYIRSESKLCLAKVTRKEMLVPPPSSCGNIPATNDIYEEEEGTSASSADRWC</sequence>
<dbReference type="PROSITE" id="PS50863">
    <property type="entry name" value="B3"/>
    <property type="match status" value="2"/>
</dbReference>
<dbReference type="AlphaFoldDB" id="A0A2U1PFY5"/>